<dbReference type="SUPFAM" id="SSF49265">
    <property type="entry name" value="Fibronectin type III"/>
    <property type="match status" value="1"/>
</dbReference>
<sequence>MGNLPSSAQTKLYWTQSSGTAADDRLSSANLDGTGRLDLASGNGSFDNPQALAVDVANNRVYVGDGGNAGNTGIRRYNLATGALVDQLVAGTTGISINALQVVGNKLYWVQSSGTAASDQLCSANLDGSGLSVLASGNSATTFLNPQSLWVDAENGFIYVGDGAGASSTGLSRFTLAGSFSATLVAGSAAVSYNGVQKAGSKLYWVQSSGTAADDRLSSANLDGSGRTDLASGNSATTFINPQALWVDAVNSQIYVGDGAGTGSTGISRFTLTGTYVSNVVAGSTASINAIGSNQQSATAPAVTTATPTSITTTGATLGGNVTADGGATVTERGVVYVAGTGTPTTSNTKLTSAGTTGSFTVNATGLTAGTQYTVRAYAINSAGTSYGASQTFTSASPAAVTAITRTGNALTNTASVSYTVTFSASVSGLTTANFAALTTGSVSGASVSSLSGSGSTYTVSVNTGTGDGTVQLQLSNATGLTPGVSNVPFAGDVITIDKTAPTVVSISRQVPLTSLTNATSYTFRVTFSEDVTNVRSGLFSTTYTGLTLSGFFINVVPVSGSVYDVTAGDYAGEGTIKLFASNGTGPNRAYDLAGNEYTLPFGGSESYVVDNVRPTTTTVSVPANGTYGAGQQLNFAATFRENVFVGTSGSAPSLPLTIGTTARQAAYVSGSGTSALVFRYIIQAGEQDADGVTLGAALNLNSSTIRDVATNDAVLTLTNVGSTAGVLVDAEAPTVVITSPASSPTSTSPIPVTVTFSESVTGFVLADVSVSNGTPSGFAGSGISYSFSVTPTAAGAVTVSIPANAAQDASGNNNSASTPYTITFAPVATLSAGISAQTNVSCNGGATGAATVTATGGTAPYTYQWSNGATTATTTGLTAGTYNVVVTDAANRTASASATITEPAALTSTVAVTNVACFGGSTGAINLTPGGGTAPYTFNWGGGIASEDRTSLAAGTYSVTITDANGCTRTQSATISQPATALNVSLSKTDATANGAADGTATATPAGGTPGYTYLWSNGQTTATATSLPAGTYSVTVTDANNCQVTSGSVVVSQPTPAPQNLTISTGTPAAPVAIAAGTYNNITITGTGVAQLSGAVTVNGTFSVAGSLDTNCQSLTGPGSFTLADQATLLICDLNGIAASGSSGAVQLTGTRSFSPGASYVYNNLTPNTPQITGSGLPSQVRNLTTTSASNTSSFSISRPVAIREVYDVAGNVGGVFSSGITLLSDASGTALVNMGSTRPADTYTVQRYIDPTTNAGVGYRHIAMLPSSATVASYLGSGGTTPVFNTAYNTSATPLSTTPFPTVFGYDQARLATSPATGLSPFDKGWFSPAGTETVVGRSPRPTAYTVQLPGASTLSFLTNDRTSFTYSLARNSGATAADAGWNFVANPFLAPLDWSTVPASQRTNVDAAMYVFESTSQYGGQYRSYANGIGASPLIGLAQGFWVRVSEGQTSGSLNLLTANRVTTYNQQAPVRRGAADSRPQLQLQLAGATGPADDLFVYAQAGATAGLDAEFDAAKLPNSSGLNLASLTAAGELLAIDGRPAFGSAAATSIPLSVAVPQAGTYTFTAAALHNLPVGTRAELVDKLTGTRTVLAAGTRYAFSLSTTTAPGRFSLNLAPAGVLSSGAAALAAQVSVFPNPSTGLVTVLRPATGTASAEVLNALGQVVRRVALPTAETRLDLRELPTGIYTLRLTTPQGTVSKRLVRE</sequence>
<dbReference type="PROSITE" id="PS50853">
    <property type="entry name" value="FN3"/>
    <property type="match status" value="1"/>
</dbReference>
<reference evidence="2 3" key="1">
    <citation type="journal article" date="2011" name="Int. J. Syst. Evol. Microbiol.">
        <title>Hymenobacter yonginensis sp. nov., isolated from a mesotrophic artificial lake.</title>
        <authorList>
            <person name="Joung Y."/>
            <person name="Cho S.H."/>
            <person name="Kim H."/>
            <person name="Kim S.B."/>
            <person name="Joh K."/>
        </authorList>
    </citation>
    <scope>NUCLEOTIDE SEQUENCE [LARGE SCALE GENOMIC DNA]</scope>
    <source>
        <strain evidence="2 3">KCTC 22745</strain>
    </source>
</reference>
<dbReference type="Pfam" id="PF13573">
    <property type="entry name" value="SprB"/>
    <property type="match status" value="3"/>
</dbReference>
<protein>
    <submittedName>
        <fullName evidence="2">Ig-like domain-containing protein</fullName>
    </submittedName>
</protein>
<dbReference type="Gene3D" id="2.120.10.30">
    <property type="entry name" value="TolB, C-terminal domain"/>
    <property type="match status" value="2"/>
</dbReference>
<dbReference type="Proteomes" id="UP001211872">
    <property type="component" value="Plasmid unnamed2"/>
</dbReference>
<evidence type="ECO:0000313" key="3">
    <source>
        <dbReference type="Proteomes" id="UP001211872"/>
    </source>
</evidence>
<feature type="domain" description="Fibronectin type-III" evidence="1">
    <location>
        <begin position="300"/>
        <end position="398"/>
    </location>
</feature>
<accession>A0ABY7PUZ7</accession>
<dbReference type="Pfam" id="PF19078">
    <property type="entry name" value="Big_12"/>
    <property type="match status" value="1"/>
</dbReference>
<dbReference type="NCBIfam" id="TIGR04183">
    <property type="entry name" value="Por_Secre_tail"/>
    <property type="match status" value="1"/>
</dbReference>
<evidence type="ECO:0000313" key="2">
    <source>
        <dbReference type="EMBL" id="WBO86757.1"/>
    </source>
</evidence>
<keyword evidence="2" id="KW-0614">Plasmid</keyword>
<dbReference type="Gene3D" id="2.60.40.740">
    <property type="match status" value="2"/>
</dbReference>
<dbReference type="InterPro" id="IPR044048">
    <property type="entry name" value="Big_12"/>
</dbReference>
<evidence type="ECO:0000259" key="1">
    <source>
        <dbReference type="PROSITE" id="PS50853"/>
    </source>
</evidence>
<dbReference type="InterPro" id="IPR026444">
    <property type="entry name" value="Secre_tail"/>
</dbReference>
<dbReference type="InterPro" id="IPR011042">
    <property type="entry name" value="6-blade_b-propeller_TolB-like"/>
</dbReference>
<dbReference type="InterPro" id="IPR025667">
    <property type="entry name" value="SprB_repeat"/>
</dbReference>
<keyword evidence="3" id="KW-1185">Reference proteome</keyword>
<dbReference type="InterPro" id="IPR003961">
    <property type="entry name" value="FN3_dom"/>
</dbReference>
<dbReference type="InterPro" id="IPR036116">
    <property type="entry name" value="FN3_sf"/>
</dbReference>
<dbReference type="Pfam" id="PF18962">
    <property type="entry name" value="Por_Secre_tail"/>
    <property type="match status" value="1"/>
</dbReference>
<organism evidence="2 3">
    <name type="scientific">Hymenobacter yonginensis</name>
    <dbReference type="NCBI Taxonomy" id="748197"/>
    <lineage>
        <taxon>Bacteria</taxon>
        <taxon>Pseudomonadati</taxon>
        <taxon>Bacteroidota</taxon>
        <taxon>Cytophagia</taxon>
        <taxon>Cytophagales</taxon>
        <taxon>Hymenobacteraceae</taxon>
        <taxon>Hymenobacter</taxon>
    </lineage>
</organism>
<gene>
    <name evidence="2" type="ORF">O9Z63_20970</name>
</gene>
<geneLocation type="plasmid" evidence="2 3">
    <name>unnamed2</name>
</geneLocation>
<dbReference type="RefSeq" id="WP_270129427.1">
    <property type="nucleotide sequence ID" value="NZ_CP115397.1"/>
</dbReference>
<dbReference type="SUPFAM" id="SSF63825">
    <property type="entry name" value="YWTD domain"/>
    <property type="match status" value="2"/>
</dbReference>
<proteinExistence type="predicted"/>
<dbReference type="EMBL" id="CP115397">
    <property type="protein sequence ID" value="WBO86757.1"/>
    <property type="molecule type" value="Genomic_DNA"/>
</dbReference>
<name>A0ABY7PUZ7_9BACT</name>